<gene>
    <name evidence="1" type="ORF">TsocGM_22915</name>
</gene>
<dbReference type="Proteomes" id="UP000280296">
    <property type="component" value="Unassembled WGS sequence"/>
</dbReference>
<dbReference type="EMBL" id="RYZH01000066">
    <property type="protein sequence ID" value="RUL82953.1"/>
    <property type="molecule type" value="Genomic_DNA"/>
</dbReference>
<evidence type="ECO:0000313" key="2">
    <source>
        <dbReference type="Proteomes" id="UP000280296"/>
    </source>
</evidence>
<dbReference type="Pfam" id="PF02614">
    <property type="entry name" value="UxaC"/>
    <property type="match status" value="1"/>
</dbReference>
<reference evidence="1 2" key="2">
    <citation type="submission" date="2019-01" db="EMBL/GenBank/DDBJ databases">
        <title>Tautonia sociabilis, a novel thermotolerant planctomycete of Isosphaeraceae family, isolated from a 4000 m deep subterranean habitat.</title>
        <authorList>
            <person name="Kovaleva O.L."/>
            <person name="Elcheninov A.G."/>
            <person name="Van Heerden E."/>
            <person name="Toshchakov S.V."/>
            <person name="Novikov A."/>
            <person name="Bonch-Osmolovskaya E.A."/>
            <person name="Kublanov I.V."/>
        </authorList>
    </citation>
    <scope>NUCLEOTIDE SEQUENCE [LARGE SCALE GENOMIC DNA]</scope>
    <source>
        <strain evidence="1 2">GM2012</strain>
    </source>
</reference>
<keyword evidence="2" id="KW-1185">Reference proteome</keyword>
<accession>A0A432MDP2</accession>
<dbReference type="OrthoDB" id="231890at2"/>
<dbReference type="AlphaFoldDB" id="A0A432MDP2"/>
<comment type="caution">
    <text evidence="1">The sequence shown here is derived from an EMBL/GenBank/DDBJ whole genome shotgun (WGS) entry which is preliminary data.</text>
</comment>
<dbReference type="GO" id="GO:0006064">
    <property type="term" value="P:glucuronate catabolic process"/>
    <property type="evidence" value="ECO:0007669"/>
    <property type="project" value="InterPro"/>
</dbReference>
<dbReference type="InterPro" id="IPR032466">
    <property type="entry name" value="Metal_Hydrolase"/>
</dbReference>
<dbReference type="GO" id="GO:0008880">
    <property type="term" value="F:glucuronate isomerase activity"/>
    <property type="evidence" value="ECO:0007669"/>
    <property type="project" value="InterPro"/>
</dbReference>
<dbReference type="UniPathway" id="UPA00246"/>
<organism evidence="1 2">
    <name type="scientific">Tautonia sociabilis</name>
    <dbReference type="NCBI Taxonomy" id="2080755"/>
    <lineage>
        <taxon>Bacteria</taxon>
        <taxon>Pseudomonadati</taxon>
        <taxon>Planctomycetota</taxon>
        <taxon>Planctomycetia</taxon>
        <taxon>Isosphaerales</taxon>
        <taxon>Isosphaeraceae</taxon>
        <taxon>Tautonia</taxon>
    </lineage>
</organism>
<dbReference type="SUPFAM" id="SSF51556">
    <property type="entry name" value="Metallo-dependent hydrolases"/>
    <property type="match status" value="1"/>
</dbReference>
<keyword evidence="1" id="KW-0378">Hydrolase</keyword>
<dbReference type="Gene3D" id="3.20.20.140">
    <property type="entry name" value="Metal-dependent hydrolases"/>
    <property type="match status" value="1"/>
</dbReference>
<name>A0A432MDP2_9BACT</name>
<evidence type="ECO:0000313" key="1">
    <source>
        <dbReference type="EMBL" id="RUL82953.1"/>
    </source>
</evidence>
<proteinExistence type="predicted"/>
<reference evidence="1 2" key="1">
    <citation type="submission" date="2018-12" db="EMBL/GenBank/DDBJ databases">
        <authorList>
            <person name="Toschakov S.V."/>
        </authorList>
    </citation>
    <scope>NUCLEOTIDE SEQUENCE [LARGE SCALE GENOMIC DNA]</scope>
    <source>
        <strain evidence="1 2">GM2012</strain>
    </source>
</reference>
<dbReference type="RefSeq" id="WP_126727789.1">
    <property type="nucleotide sequence ID" value="NZ_RYZH01000066.1"/>
</dbReference>
<dbReference type="InterPro" id="IPR003766">
    <property type="entry name" value="Uronate_isomerase"/>
</dbReference>
<sequence>MSQAAPPDPLARELFEQIASWPIYDPHSHIDAHRPASRNLDEVLGYHYYTELAHSAGMPAAEVDPGLPPQQRARNLARHLHRIDNTVQYSWLLEIARTFFGFQGDRIDADSIDDLYRLADHSAAGAGEAWDRSVWETTNLEAVFLTNEFDDPLEGWDTSKYVPCLRTDDLVLKLHEPRTIQRLQASTNVDVGDVKSLRLAIAALFEYFVERGARACAISLPPDFVPRRATPVASQNSVRRAITHMDLRPDEHEEVRTLVFWTLAELCAEWNLPFDLMIGPIRNVYPGGVAGGRDLFDRRVSLHDYAVLFTHFPGVSFPVSTLSPDAGAELVAFSWIFPNVVPNGHWWYSNVPAFIAADLKARLQAVPKTKLVGYYSDAYKLEFVLPKFNMYRRLLAEFLAEDCVRGRGWSADRALELARLVLLENPRRLFQRPGGGAG</sequence>
<protein>
    <submittedName>
        <fullName evidence="1">Amidohydrolase</fullName>
    </submittedName>
</protein>
<dbReference type="GO" id="GO:0016787">
    <property type="term" value="F:hydrolase activity"/>
    <property type="evidence" value="ECO:0007669"/>
    <property type="project" value="UniProtKB-KW"/>
</dbReference>
<dbReference type="Gene3D" id="1.10.2020.10">
    <property type="entry name" value="uronate isomerase, domain 2, chain A"/>
    <property type="match status" value="1"/>
</dbReference>